<evidence type="ECO:0000256" key="1">
    <source>
        <dbReference type="SAM" id="MobiDB-lite"/>
    </source>
</evidence>
<dbReference type="PANTHER" id="PTHR11439:SF495">
    <property type="entry name" value="REVERSE TRANSCRIPTASE, RNA-DEPENDENT DNA POLYMERASE-RELATED"/>
    <property type="match status" value="1"/>
</dbReference>
<dbReference type="PANTHER" id="PTHR11439">
    <property type="entry name" value="GAG-POL-RELATED RETROTRANSPOSON"/>
    <property type="match status" value="1"/>
</dbReference>
<proteinExistence type="predicted"/>
<feature type="compositionally biased region" description="Polar residues" evidence="1">
    <location>
        <begin position="328"/>
        <end position="352"/>
    </location>
</feature>
<comment type="caution">
    <text evidence="2">The sequence shown here is derived from an EMBL/GenBank/DDBJ whole genome shotgun (WGS) entry which is preliminary data.</text>
</comment>
<dbReference type="EMBL" id="BKCJ010334329">
    <property type="protein sequence ID" value="GEZ86563.1"/>
    <property type="molecule type" value="Genomic_DNA"/>
</dbReference>
<feature type="compositionally biased region" description="Polar residues" evidence="1">
    <location>
        <begin position="429"/>
        <end position="442"/>
    </location>
</feature>
<sequence>MLTRSMVAELTTASASECLFSNFLSEIEPKMVFEALKHPGWVNVMQKELNQFYKNKSYVYNPKESHLIDLKRILMYLKGTPTLGMYYPKCSGFDLKGCLDSVYAGCNIDRKSTSGASQILGGKLVRWSAKKQQSVAMSSAENYLREFWSTAIAYDPSSSIDEIKQHPLREFLIKFLVLNGQRPLTFDHNTFVHHLALIIKMDVRFRFLPDILSNSNFTKYPSKVPNIELTDHMIAVNNQKDVVVTPSKEEKSPVQKGTQGNQGNTTPKPTEGFKQFHSVSSSIVLDPQDPKRNIQLAGTGLPSTLDEGTRKLQPFPEGTTTDPKDSWGNDQPTNKGFPSTTFNKVKAKTTSHPEGPLGDIDSEGNKAPADMEPINPTVADPSRTGAEYQKSDEKEVFAAGYDIEENTQADEEEHQSPSPNKDKPEPSHTPETQESNSDSSSPDLKIFNNILSLTERQLIKVNLLNALNGGTKTIKAVQDAVKDDLAINKKVIKATKAYTKNSSALTKQLSLVKYFEFQGLKSSVESFQFAALRQDEHLVS</sequence>
<feature type="compositionally biased region" description="Polar residues" evidence="1">
    <location>
        <begin position="255"/>
        <end position="268"/>
    </location>
</feature>
<dbReference type="AlphaFoldDB" id="A0A699IUD0"/>
<protein>
    <submittedName>
        <fullName evidence="2">Uncharacterized mitochondrial protein AtMg00810-like</fullName>
    </submittedName>
</protein>
<evidence type="ECO:0000313" key="2">
    <source>
        <dbReference type="EMBL" id="GEZ86563.1"/>
    </source>
</evidence>
<organism evidence="2">
    <name type="scientific">Tanacetum cinerariifolium</name>
    <name type="common">Dalmatian daisy</name>
    <name type="synonym">Chrysanthemum cinerariifolium</name>
    <dbReference type="NCBI Taxonomy" id="118510"/>
    <lineage>
        <taxon>Eukaryota</taxon>
        <taxon>Viridiplantae</taxon>
        <taxon>Streptophyta</taxon>
        <taxon>Embryophyta</taxon>
        <taxon>Tracheophyta</taxon>
        <taxon>Spermatophyta</taxon>
        <taxon>Magnoliopsida</taxon>
        <taxon>eudicotyledons</taxon>
        <taxon>Gunneridae</taxon>
        <taxon>Pentapetalae</taxon>
        <taxon>asterids</taxon>
        <taxon>campanulids</taxon>
        <taxon>Asterales</taxon>
        <taxon>Asteraceae</taxon>
        <taxon>Asteroideae</taxon>
        <taxon>Anthemideae</taxon>
        <taxon>Anthemidinae</taxon>
        <taxon>Tanacetum</taxon>
    </lineage>
</organism>
<feature type="region of interest" description="Disordered" evidence="1">
    <location>
        <begin position="407"/>
        <end position="443"/>
    </location>
</feature>
<feature type="region of interest" description="Disordered" evidence="1">
    <location>
        <begin position="242"/>
        <end position="393"/>
    </location>
</feature>
<name>A0A699IUD0_TANCI</name>
<reference evidence="2" key="1">
    <citation type="journal article" date="2019" name="Sci. Rep.">
        <title>Draft genome of Tanacetum cinerariifolium, the natural source of mosquito coil.</title>
        <authorList>
            <person name="Yamashiro T."/>
            <person name="Shiraishi A."/>
            <person name="Satake H."/>
            <person name="Nakayama K."/>
        </authorList>
    </citation>
    <scope>NUCLEOTIDE SEQUENCE</scope>
</reference>
<accession>A0A699IUD0</accession>
<gene>
    <name evidence="2" type="ORF">Tci_558536</name>
</gene>